<feature type="active site" evidence="2">
    <location>
        <position position="652"/>
    </location>
</feature>
<dbReference type="PROSITE" id="PS51786">
    <property type="entry name" value="LON_PROTEOLYTIC"/>
    <property type="match status" value="1"/>
</dbReference>
<dbReference type="Gene3D" id="3.30.230.10">
    <property type="match status" value="1"/>
</dbReference>
<dbReference type="EMBL" id="PRLP01000012">
    <property type="protein sequence ID" value="PPC78593.1"/>
    <property type="molecule type" value="Genomic_DNA"/>
</dbReference>
<dbReference type="Pfam" id="PF20437">
    <property type="entry name" value="LonC_helical"/>
    <property type="match status" value="1"/>
</dbReference>
<evidence type="ECO:0000256" key="1">
    <source>
        <dbReference type="ARBA" id="ARBA00022670"/>
    </source>
</evidence>
<evidence type="ECO:0000313" key="4">
    <source>
        <dbReference type="EMBL" id="PPC78593.1"/>
    </source>
</evidence>
<dbReference type="InterPro" id="IPR008269">
    <property type="entry name" value="Lon_proteolytic"/>
</dbReference>
<dbReference type="GO" id="GO:0004176">
    <property type="term" value="F:ATP-dependent peptidase activity"/>
    <property type="evidence" value="ECO:0007669"/>
    <property type="project" value="UniProtKB-UniRule"/>
</dbReference>
<dbReference type="InterPro" id="IPR041699">
    <property type="entry name" value="AAA_32"/>
</dbReference>
<dbReference type="GO" id="GO:0005524">
    <property type="term" value="F:ATP binding"/>
    <property type="evidence" value="ECO:0007669"/>
    <property type="project" value="InterPro"/>
</dbReference>
<dbReference type="OrthoDB" id="9758568at2"/>
<name>A0A2S5KV43_9PROT</name>
<sequence length="797" mass="88236">MAKAPRLSPLQPEQLSVHLSKSDLPFSSTADLEPLSGILGQERAVRALQFGVAMRRPGYNIFVMGEPGTGRASYVRSYLKSEAKRQKTPSDWVYVNNFSDQRSPNAIELPAEAGAAFKDDINQLIDNLLLTFPAAFEDPRYQQSKNAIEREFNQNYEEALERVEKAASRQGIALFREAGSVSFAPIVEGKPLDDADFTQLSEEERDRINSQISDLESQLRDELIGLPLWRRETSEKLRTLNQSTISESIAPLLAPLEEKYESNQEVLTYLQQVASNLQKIVIEELVDQDTRDEPAKREALSSLYSPNLAVSRKQTAGTPVVYEPHPTYNNLFGRIEYLHDQGALVTNYQQICAGALHAANGGYLIVDADKVLSDYVWDALKRALKRRELKIESPYAEMGLVSTTTLSPETIPLDVKLVLIGSRDIYYALQSLDPEFSEMFRVLVDYEDYIERTPDNLMSFCRLIRDRCDKESYLSLSDDAIARLIAHSARLAEHQHHMTASIGELFELLAEADYLARLGSAEQITGEHVQRALKAKQERTGRVSEEVNKQILDGTVLLETSGKAVGKINGLTVMSIGDAQFGAPARISVTAYPGSKGIVDIEREVDLGQSIHSKGVMILSGYLGNMYAQETPMTLCAHIAMEQSYGYIDGDSASLAELCCLISALIKAPLKQSLAITGSVNQHGEVQPIGGVNEKIEGFFRVCQARGLTGEQGVVIPKSNVQNLVLEDDVVDAVRQGKFSIYAVSTVDEALELFTGQTAGVIRKDGTFPKRSLNARVIDRLEELARISLEFGDGDEE</sequence>
<dbReference type="GO" id="GO:0006508">
    <property type="term" value="P:proteolysis"/>
    <property type="evidence" value="ECO:0007669"/>
    <property type="project" value="UniProtKB-KW"/>
</dbReference>
<dbReference type="AlphaFoldDB" id="A0A2S5KV43"/>
<dbReference type="Pfam" id="PF05362">
    <property type="entry name" value="Lon_C"/>
    <property type="match status" value="1"/>
</dbReference>
<evidence type="ECO:0000259" key="3">
    <source>
        <dbReference type="PROSITE" id="PS51786"/>
    </source>
</evidence>
<dbReference type="InterPro" id="IPR020568">
    <property type="entry name" value="Ribosomal_Su5_D2-typ_SF"/>
</dbReference>
<dbReference type="Proteomes" id="UP000238196">
    <property type="component" value="Unassembled WGS sequence"/>
</dbReference>
<dbReference type="Gene3D" id="3.40.50.300">
    <property type="entry name" value="P-loop containing nucleotide triphosphate hydrolases"/>
    <property type="match status" value="2"/>
</dbReference>
<dbReference type="Pfam" id="PF20436">
    <property type="entry name" value="LonB_AAA-LID"/>
    <property type="match status" value="1"/>
</dbReference>
<proteinExistence type="inferred from homology"/>
<comment type="similarity">
    <text evidence="2">Belongs to the peptidase S16 family.</text>
</comment>
<keyword evidence="2" id="KW-0378">Hydrolase</keyword>
<feature type="active site" evidence="2">
    <location>
        <position position="695"/>
    </location>
</feature>
<comment type="caution">
    <text evidence="4">The sequence shown here is derived from an EMBL/GenBank/DDBJ whole genome shotgun (WGS) entry which is preliminary data.</text>
</comment>
<evidence type="ECO:0000256" key="2">
    <source>
        <dbReference type="PROSITE-ProRule" id="PRU01122"/>
    </source>
</evidence>
<evidence type="ECO:0000313" key="5">
    <source>
        <dbReference type="Proteomes" id="UP000238196"/>
    </source>
</evidence>
<gene>
    <name evidence="4" type="ORF">C4K68_03530</name>
</gene>
<dbReference type="GO" id="GO:0030163">
    <property type="term" value="P:protein catabolic process"/>
    <property type="evidence" value="ECO:0007669"/>
    <property type="project" value="InterPro"/>
</dbReference>
<dbReference type="InterPro" id="IPR046843">
    <property type="entry name" value="LonB_AAA-LID"/>
</dbReference>
<accession>A0A2S5KV43</accession>
<dbReference type="InterPro" id="IPR014721">
    <property type="entry name" value="Ribsml_uS5_D2-typ_fold_subgr"/>
</dbReference>
<organism evidence="4 5">
    <name type="scientific">Proteobacteria bacterium 228</name>
    <dbReference type="NCBI Taxonomy" id="2083153"/>
    <lineage>
        <taxon>Bacteria</taxon>
        <taxon>Pseudomonadati</taxon>
        <taxon>Pseudomonadota</taxon>
    </lineage>
</organism>
<keyword evidence="2" id="KW-0720">Serine protease</keyword>
<dbReference type="Pfam" id="PF13654">
    <property type="entry name" value="AAA_32"/>
    <property type="match status" value="1"/>
</dbReference>
<reference evidence="4 5" key="1">
    <citation type="submission" date="2018-02" db="EMBL/GenBank/DDBJ databases">
        <title>novel marine gammaproteobacteria from coastal saline agro ecosystem.</title>
        <authorList>
            <person name="Krishnan R."/>
            <person name="Ramesh Kumar N."/>
        </authorList>
    </citation>
    <scope>NUCLEOTIDE SEQUENCE [LARGE SCALE GENOMIC DNA]</scope>
    <source>
        <strain evidence="4 5">228</strain>
    </source>
</reference>
<dbReference type="PANTHER" id="PTHR10046">
    <property type="entry name" value="ATP DEPENDENT LON PROTEASE FAMILY MEMBER"/>
    <property type="match status" value="1"/>
</dbReference>
<dbReference type="Gene3D" id="1.10.8.60">
    <property type="match status" value="1"/>
</dbReference>
<protein>
    <recommendedName>
        <fullName evidence="2">endopeptidase La</fullName>
        <ecNumber evidence="2">3.4.21.53</ecNumber>
    </recommendedName>
</protein>
<dbReference type="InterPro" id="IPR027417">
    <property type="entry name" value="P-loop_NTPase"/>
</dbReference>
<dbReference type="InterPro" id="IPR027065">
    <property type="entry name" value="Lon_Prtase"/>
</dbReference>
<comment type="catalytic activity">
    <reaction evidence="2">
        <text>Hydrolysis of proteins in presence of ATP.</text>
        <dbReference type="EC" id="3.4.21.53"/>
    </reaction>
</comment>
<dbReference type="SUPFAM" id="SSF52540">
    <property type="entry name" value="P-loop containing nucleoside triphosphate hydrolases"/>
    <property type="match status" value="1"/>
</dbReference>
<keyword evidence="1 2" id="KW-0645">Protease</keyword>
<feature type="domain" description="Lon proteolytic" evidence="3">
    <location>
        <begin position="562"/>
        <end position="757"/>
    </location>
</feature>
<dbReference type="InterPro" id="IPR046844">
    <property type="entry name" value="Lon-like_helical"/>
</dbReference>
<dbReference type="SUPFAM" id="SSF54211">
    <property type="entry name" value="Ribosomal protein S5 domain 2-like"/>
    <property type="match status" value="1"/>
</dbReference>
<dbReference type="GO" id="GO:0004252">
    <property type="term" value="F:serine-type endopeptidase activity"/>
    <property type="evidence" value="ECO:0007669"/>
    <property type="project" value="UniProtKB-UniRule"/>
</dbReference>
<dbReference type="PRINTS" id="PR00830">
    <property type="entry name" value="ENDOLAPTASE"/>
</dbReference>
<dbReference type="EC" id="3.4.21.53" evidence="2"/>